<evidence type="ECO:0000313" key="3">
    <source>
        <dbReference type="Proteomes" id="UP001356427"/>
    </source>
</evidence>
<dbReference type="EMBL" id="JAGTTL010000027">
    <property type="protein sequence ID" value="KAK6301068.1"/>
    <property type="molecule type" value="Genomic_DNA"/>
</dbReference>
<keyword evidence="3" id="KW-1185">Reference proteome</keyword>
<protein>
    <submittedName>
        <fullName evidence="2">Uncharacterized protein</fullName>
    </submittedName>
</protein>
<name>A0AAN8QKK8_9TELE</name>
<reference evidence="2 3" key="1">
    <citation type="submission" date="2021-04" db="EMBL/GenBank/DDBJ databases">
        <authorList>
            <person name="De Guttry C."/>
            <person name="Zahm M."/>
            <person name="Klopp C."/>
            <person name="Cabau C."/>
            <person name="Louis A."/>
            <person name="Berthelot C."/>
            <person name="Parey E."/>
            <person name="Roest Crollius H."/>
            <person name="Montfort J."/>
            <person name="Robinson-Rechavi M."/>
            <person name="Bucao C."/>
            <person name="Bouchez O."/>
            <person name="Gislard M."/>
            <person name="Lluch J."/>
            <person name="Milhes M."/>
            <person name="Lampietro C."/>
            <person name="Lopez Roques C."/>
            <person name="Donnadieu C."/>
            <person name="Braasch I."/>
            <person name="Desvignes T."/>
            <person name="Postlethwait J."/>
            <person name="Bobe J."/>
            <person name="Wedekind C."/>
            <person name="Guiguen Y."/>
        </authorList>
    </citation>
    <scope>NUCLEOTIDE SEQUENCE [LARGE SCALE GENOMIC DNA]</scope>
    <source>
        <strain evidence="2">Cs_M1</strain>
        <tissue evidence="2">Blood</tissue>
    </source>
</reference>
<gene>
    <name evidence="2" type="ORF">J4Q44_G00291660</name>
</gene>
<organism evidence="2 3">
    <name type="scientific">Coregonus suidteri</name>
    <dbReference type="NCBI Taxonomy" id="861788"/>
    <lineage>
        <taxon>Eukaryota</taxon>
        <taxon>Metazoa</taxon>
        <taxon>Chordata</taxon>
        <taxon>Craniata</taxon>
        <taxon>Vertebrata</taxon>
        <taxon>Euteleostomi</taxon>
        <taxon>Actinopterygii</taxon>
        <taxon>Neopterygii</taxon>
        <taxon>Teleostei</taxon>
        <taxon>Protacanthopterygii</taxon>
        <taxon>Salmoniformes</taxon>
        <taxon>Salmonidae</taxon>
        <taxon>Coregoninae</taxon>
        <taxon>Coregonus</taxon>
    </lineage>
</organism>
<dbReference type="Proteomes" id="UP001356427">
    <property type="component" value="Unassembled WGS sequence"/>
</dbReference>
<evidence type="ECO:0000313" key="2">
    <source>
        <dbReference type="EMBL" id="KAK6301068.1"/>
    </source>
</evidence>
<comment type="caution">
    <text evidence="2">The sequence shown here is derived from an EMBL/GenBank/DDBJ whole genome shotgun (WGS) entry which is preliminary data.</text>
</comment>
<accession>A0AAN8QKK8</accession>
<feature type="compositionally biased region" description="Polar residues" evidence="1">
    <location>
        <begin position="54"/>
        <end position="70"/>
    </location>
</feature>
<feature type="compositionally biased region" description="Basic and acidic residues" evidence="1">
    <location>
        <begin position="82"/>
        <end position="91"/>
    </location>
</feature>
<proteinExistence type="predicted"/>
<sequence>MRFSLSENLLRHQRNSSGICSVVSLHQATGSGMLQLQDAAAFQNINAEPKPTESLPSDQSHGEASTQTAGITVKEEEEEEDRTLGLKIKTEELEEEEEEDDEEEDDEEEDDEEEDDEEEDEDEKMMKMKRRKLLG</sequence>
<dbReference type="AlphaFoldDB" id="A0AAN8QKK8"/>
<evidence type="ECO:0000256" key="1">
    <source>
        <dbReference type="SAM" id="MobiDB-lite"/>
    </source>
</evidence>
<feature type="region of interest" description="Disordered" evidence="1">
    <location>
        <begin position="42"/>
        <end position="135"/>
    </location>
</feature>
<feature type="compositionally biased region" description="Acidic residues" evidence="1">
    <location>
        <begin position="92"/>
        <end position="123"/>
    </location>
</feature>